<name>A0A9J6E8B6_RHIMP</name>
<keyword evidence="2" id="KW-0472">Membrane</keyword>
<accession>A0A9J6E8B6</accession>
<evidence type="ECO:0000256" key="1">
    <source>
        <dbReference type="SAM" id="MobiDB-lite"/>
    </source>
</evidence>
<gene>
    <name evidence="3" type="ORF">HPB51_007512</name>
</gene>
<dbReference type="AlphaFoldDB" id="A0A9J6E8B6"/>
<organism evidence="3 4">
    <name type="scientific">Rhipicephalus microplus</name>
    <name type="common">Cattle tick</name>
    <name type="synonym">Boophilus microplus</name>
    <dbReference type="NCBI Taxonomy" id="6941"/>
    <lineage>
        <taxon>Eukaryota</taxon>
        <taxon>Metazoa</taxon>
        <taxon>Ecdysozoa</taxon>
        <taxon>Arthropoda</taxon>
        <taxon>Chelicerata</taxon>
        <taxon>Arachnida</taxon>
        <taxon>Acari</taxon>
        <taxon>Parasitiformes</taxon>
        <taxon>Ixodida</taxon>
        <taxon>Ixodoidea</taxon>
        <taxon>Ixodidae</taxon>
        <taxon>Rhipicephalinae</taxon>
        <taxon>Rhipicephalus</taxon>
        <taxon>Boophilus</taxon>
    </lineage>
</organism>
<dbReference type="EMBL" id="JABSTU010000005">
    <property type="protein sequence ID" value="KAH8030492.1"/>
    <property type="molecule type" value="Genomic_DNA"/>
</dbReference>
<keyword evidence="2" id="KW-1133">Transmembrane helix</keyword>
<evidence type="ECO:0000313" key="4">
    <source>
        <dbReference type="Proteomes" id="UP000821866"/>
    </source>
</evidence>
<sequence length="136" mass="15048">MDETFSDCNDSFESDGDAEIGDESEEVRPTFLVESELLAEDFAHLESQTLPGSTTTKEAAVIMIMAFVITHGLSWVALDGLLSLIDGLFGFGGNTLPRTKHLFRKMWSSRTKSLVKHFFYCDEYGSLLNSQTGAKP</sequence>
<feature type="transmembrane region" description="Helical" evidence="2">
    <location>
        <begin position="59"/>
        <end position="78"/>
    </location>
</feature>
<reference evidence="3" key="2">
    <citation type="submission" date="2021-09" db="EMBL/GenBank/DDBJ databases">
        <authorList>
            <person name="Jia N."/>
            <person name="Wang J."/>
            <person name="Shi W."/>
            <person name="Du L."/>
            <person name="Sun Y."/>
            <person name="Zhan W."/>
            <person name="Jiang J."/>
            <person name="Wang Q."/>
            <person name="Zhang B."/>
            <person name="Ji P."/>
            <person name="Sakyi L.B."/>
            <person name="Cui X."/>
            <person name="Yuan T."/>
            <person name="Jiang B."/>
            <person name="Yang W."/>
            <person name="Lam T.T.-Y."/>
            <person name="Chang Q."/>
            <person name="Ding S."/>
            <person name="Wang X."/>
            <person name="Zhu J."/>
            <person name="Ruan X."/>
            <person name="Zhao L."/>
            <person name="Wei J."/>
            <person name="Que T."/>
            <person name="Du C."/>
            <person name="Cheng J."/>
            <person name="Dai P."/>
            <person name="Han X."/>
            <person name="Huang E."/>
            <person name="Gao Y."/>
            <person name="Liu J."/>
            <person name="Shao H."/>
            <person name="Ye R."/>
            <person name="Li L."/>
            <person name="Wei W."/>
            <person name="Wang X."/>
            <person name="Wang C."/>
            <person name="Huo Q."/>
            <person name="Li W."/>
            <person name="Guo W."/>
            <person name="Chen H."/>
            <person name="Chen S."/>
            <person name="Zhou L."/>
            <person name="Zhou L."/>
            <person name="Ni X."/>
            <person name="Tian J."/>
            <person name="Zhou Y."/>
            <person name="Sheng Y."/>
            <person name="Liu T."/>
            <person name="Pan Y."/>
            <person name="Xia L."/>
            <person name="Li J."/>
            <person name="Zhao F."/>
            <person name="Cao W."/>
        </authorList>
    </citation>
    <scope>NUCLEOTIDE SEQUENCE</scope>
    <source>
        <strain evidence="3">Rmic-2018</strain>
        <tissue evidence="3">Larvae</tissue>
    </source>
</reference>
<evidence type="ECO:0000256" key="2">
    <source>
        <dbReference type="SAM" id="Phobius"/>
    </source>
</evidence>
<proteinExistence type="predicted"/>
<evidence type="ECO:0000313" key="3">
    <source>
        <dbReference type="EMBL" id="KAH8030492.1"/>
    </source>
</evidence>
<comment type="caution">
    <text evidence="3">The sequence shown here is derived from an EMBL/GenBank/DDBJ whole genome shotgun (WGS) entry which is preliminary data.</text>
</comment>
<reference evidence="3" key="1">
    <citation type="journal article" date="2020" name="Cell">
        <title>Large-Scale Comparative Analyses of Tick Genomes Elucidate Their Genetic Diversity and Vector Capacities.</title>
        <authorList>
            <consortium name="Tick Genome and Microbiome Consortium (TIGMIC)"/>
            <person name="Jia N."/>
            <person name="Wang J."/>
            <person name="Shi W."/>
            <person name="Du L."/>
            <person name="Sun Y."/>
            <person name="Zhan W."/>
            <person name="Jiang J.F."/>
            <person name="Wang Q."/>
            <person name="Zhang B."/>
            <person name="Ji P."/>
            <person name="Bell-Sakyi L."/>
            <person name="Cui X.M."/>
            <person name="Yuan T.T."/>
            <person name="Jiang B.G."/>
            <person name="Yang W.F."/>
            <person name="Lam T.T."/>
            <person name="Chang Q.C."/>
            <person name="Ding S.J."/>
            <person name="Wang X.J."/>
            <person name="Zhu J.G."/>
            <person name="Ruan X.D."/>
            <person name="Zhao L."/>
            <person name="Wei J.T."/>
            <person name="Ye R.Z."/>
            <person name="Que T.C."/>
            <person name="Du C.H."/>
            <person name="Zhou Y.H."/>
            <person name="Cheng J.X."/>
            <person name="Dai P.F."/>
            <person name="Guo W.B."/>
            <person name="Han X.H."/>
            <person name="Huang E.J."/>
            <person name="Li L.F."/>
            <person name="Wei W."/>
            <person name="Gao Y.C."/>
            <person name="Liu J.Z."/>
            <person name="Shao H.Z."/>
            <person name="Wang X."/>
            <person name="Wang C.C."/>
            <person name="Yang T.C."/>
            <person name="Huo Q.B."/>
            <person name="Li W."/>
            <person name="Chen H.Y."/>
            <person name="Chen S.E."/>
            <person name="Zhou L.G."/>
            <person name="Ni X.B."/>
            <person name="Tian J.H."/>
            <person name="Sheng Y."/>
            <person name="Liu T."/>
            <person name="Pan Y.S."/>
            <person name="Xia L.Y."/>
            <person name="Li J."/>
            <person name="Zhao F."/>
            <person name="Cao W.C."/>
        </authorList>
    </citation>
    <scope>NUCLEOTIDE SEQUENCE</scope>
    <source>
        <strain evidence="3">Rmic-2018</strain>
    </source>
</reference>
<keyword evidence="2" id="KW-0812">Transmembrane</keyword>
<keyword evidence="4" id="KW-1185">Reference proteome</keyword>
<dbReference type="Proteomes" id="UP000821866">
    <property type="component" value="Chromosome 3"/>
</dbReference>
<protein>
    <submittedName>
        <fullName evidence="3">Uncharacterized protein</fullName>
    </submittedName>
</protein>
<feature type="region of interest" description="Disordered" evidence="1">
    <location>
        <begin position="1"/>
        <end position="25"/>
    </location>
</feature>